<reference evidence="2 3" key="1">
    <citation type="submission" date="2023-01" db="EMBL/GenBank/DDBJ databases">
        <title>Analysis of 21 Apiospora genomes using comparative genomics revels a genus with tremendous synthesis potential of carbohydrate active enzymes and secondary metabolites.</title>
        <authorList>
            <person name="Sorensen T."/>
        </authorList>
    </citation>
    <scope>NUCLEOTIDE SEQUENCE [LARGE SCALE GENOMIC DNA]</scope>
    <source>
        <strain evidence="2 3">CBS 114990</strain>
    </source>
</reference>
<gene>
    <name evidence="2" type="ORF">PG997_005045</name>
</gene>
<keyword evidence="1" id="KW-0472">Membrane</keyword>
<name>A0ABR1X3U1_9PEZI</name>
<dbReference type="Proteomes" id="UP001433268">
    <property type="component" value="Unassembled WGS sequence"/>
</dbReference>
<dbReference type="RefSeq" id="XP_066672978.1">
    <property type="nucleotide sequence ID" value="XM_066809360.1"/>
</dbReference>
<evidence type="ECO:0000313" key="2">
    <source>
        <dbReference type="EMBL" id="KAK8090084.1"/>
    </source>
</evidence>
<organism evidence="2 3">
    <name type="scientific">Apiospora hydei</name>
    <dbReference type="NCBI Taxonomy" id="1337664"/>
    <lineage>
        <taxon>Eukaryota</taxon>
        <taxon>Fungi</taxon>
        <taxon>Dikarya</taxon>
        <taxon>Ascomycota</taxon>
        <taxon>Pezizomycotina</taxon>
        <taxon>Sordariomycetes</taxon>
        <taxon>Xylariomycetidae</taxon>
        <taxon>Amphisphaeriales</taxon>
        <taxon>Apiosporaceae</taxon>
        <taxon>Apiospora</taxon>
    </lineage>
</organism>
<evidence type="ECO:0000313" key="3">
    <source>
        <dbReference type="Proteomes" id="UP001433268"/>
    </source>
</evidence>
<keyword evidence="1" id="KW-0812">Transmembrane</keyword>
<sequence>MHELSAGSARCSLLLLLSLTQGVLVMIPVWLERIGRWLPAPAAPTHAAADDGRERPVRSPPARAVAPLVFEHVEASVPEELGLARGSGAALGADGG</sequence>
<keyword evidence="1" id="KW-1133">Transmembrane helix</keyword>
<comment type="caution">
    <text evidence="2">The sequence shown here is derived from an EMBL/GenBank/DDBJ whole genome shotgun (WGS) entry which is preliminary data.</text>
</comment>
<keyword evidence="3" id="KW-1185">Reference proteome</keyword>
<accession>A0ABR1X3U1</accession>
<dbReference type="EMBL" id="JAQQWN010000004">
    <property type="protein sequence ID" value="KAK8090084.1"/>
    <property type="molecule type" value="Genomic_DNA"/>
</dbReference>
<evidence type="ECO:0000256" key="1">
    <source>
        <dbReference type="SAM" id="Phobius"/>
    </source>
</evidence>
<proteinExistence type="predicted"/>
<protein>
    <submittedName>
        <fullName evidence="2">Uncharacterized protein</fullName>
    </submittedName>
</protein>
<dbReference type="GeneID" id="92042420"/>
<feature type="transmembrane region" description="Helical" evidence="1">
    <location>
        <begin position="12"/>
        <end position="31"/>
    </location>
</feature>